<protein>
    <submittedName>
        <fullName evidence="3">Uncharacterized protein</fullName>
    </submittedName>
</protein>
<feature type="compositionally biased region" description="Polar residues" evidence="1">
    <location>
        <begin position="381"/>
        <end position="390"/>
    </location>
</feature>
<accession>A0AAD7XFA9</accession>
<evidence type="ECO:0000313" key="4">
    <source>
        <dbReference type="Proteomes" id="UP001215151"/>
    </source>
</evidence>
<feature type="compositionally biased region" description="Polar residues" evidence="1">
    <location>
        <begin position="107"/>
        <end position="116"/>
    </location>
</feature>
<comment type="caution">
    <text evidence="3">The sequence shown here is derived from an EMBL/GenBank/DDBJ whole genome shotgun (WGS) entry which is preliminary data.</text>
</comment>
<feature type="region of interest" description="Disordered" evidence="1">
    <location>
        <begin position="54"/>
        <end position="123"/>
    </location>
</feature>
<name>A0AAD7XFA9_9APHY</name>
<keyword evidence="4" id="KW-1185">Reference proteome</keyword>
<keyword evidence="2" id="KW-0472">Membrane</keyword>
<keyword evidence="2" id="KW-1133">Transmembrane helix</keyword>
<feature type="compositionally biased region" description="Basic and acidic residues" evidence="1">
    <location>
        <begin position="245"/>
        <end position="258"/>
    </location>
</feature>
<feature type="compositionally biased region" description="Polar residues" evidence="1">
    <location>
        <begin position="138"/>
        <end position="154"/>
    </location>
</feature>
<feature type="compositionally biased region" description="Low complexity" evidence="1">
    <location>
        <begin position="352"/>
        <end position="380"/>
    </location>
</feature>
<reference evidence="3" key="1">
    <citation type="submission" date="2022-11" db="EMBL/GenBank/DDBJ databases">
        <title>Genome Sequence of Cubamyces cubensis.</title>
        <authorList>
            <person name="Buettner E."/>
        </authorList>
    </citation>
    <scope>NUCLEOTIDE SEQUENCE</scope>
    <source>
        <strain evidence="3">MPL-01</strain>
    </source>
</reference>
<evidence type="ECO:0000256" key="1">
    <source>
        <dbReference type="SAM" id="MobiDB-lite"/>
    </source>
</evidence>
<dbReference type="AlphaFoldDB" id="A0AAD7XFA9"/>
<feature type="compositionally biased region" description="Low complexity" evidence="1">
    <location>
        <begin position="184"/>
        <end position="197"/>
    </location>
</feature>
<feature type="compositionally biased region" description="Gly residues" evidence="1">
    <location>
        <begin position="487"/>
        <end position="496"/>
    </location>
</feature>
<feature type="transmembrane region" description="Helical" evidence="2">
    <location>
        <begin position="17"/>
        <end position="40"/>
    </location>
</feature>
<evidence type="ECO:0000256" key="2">
    <source>
        <dbReference type="SAM" id="Phobius"/>
    </source>
</evidence>
<feature type="region of interest" description="Disordered" evidence="1">
    <location>
        <begin position="345"/>
        <end position="398"/>
    </location>
</feature>
<feature type="compositionally biased region" description="Basic residues" evidence="1">
    <location>
        <begin position="59"/>
        <end position="68"/>
    </location>
</feature>
<evidence type="ECO:0000313" key="3">
    <source>
        <dbReference type="EMBL" id="KAJ8496703.1"/>
    </source>
</evidence>
<sequence length="507" mass="54369">MTAFLAQSILTPFFRRIVIPMAVFVWGFAWLMLSVLIFLAGRLVPQIHSKPPVVVLKPRSPRSPRSPRIRSAPASPTLPPQECDPVPADEAASCKTSVSAPEPSLPSHPSTPSNGRSRPGARKKWSLPTYFFPNRSVPSPKSSLFSEGSATLVGSPSPPRFFPELPMIESATVSEDPSCDQDPARSSRSTPASSPRTGRGMRLPNVKVFKVLSRKLSKQKADPASSRESSPRPSVDLSQENPAVCEEKSETLMRRRTMDAGSSRPARPGHLLHERNLSLPGEVFTTTFVNPFRVRLLALTLNANSVLIQTMIQSSTLRIPTRPLRGARLPPRRMLTSFQLALTSPIQKSHARSNSNSQSQSRRSSISSTSTAVSTFSAPSVLSSTGSPTSPRRHFSFVSESHPAVRRALFRASAKAGGGVGALEFEFKSEHTPETGSKAGVVVAPKEARDRRGGECGRGWRGGEAECAGAEVGSAPDRTALCASVGFGDGDGGGAGAVRPRPSAWEQ</sequence>
<feature type="compositionally biased region" description="Low complexity" evidence="1">
    <location>
        <begin position="497"/>
        <end position="507"/>
    </location>
</feature>
<organism evidence="3 4">
    <name type="scientific">Trametes cubensis</name>
    <dbReference type="NCBI Taxonomy" id="1111947"/>
    <lineage>
        <taxon>Eukaryota</taxon>
        <taxon>Fungi</taxon>
        <taxon>Dikarya</taxon>
        <taxon>Basidiomycota</taxon>
        <taxon>Agaricomycotina</taxon>
        <taxon>Agaricomycetes</taxon>
        <taxon>Polyporales</taxon>
        <taxon>Polyporaceae</taxon>
        <taxon>Trametes</taxon>
    </lineage>
</organism>
<gene>
    <name evidence="3" type="ORF">ONZ51_g927</name>
</gene>
<feature type="region of interest" description="Disordered" evidence="1">
    <location>
        <begin position="138"/>
        <end position="270"/>
    </location>
</feature>
<keyword evidence="2" id="KW-0812">Transmembrane</keyword>
<dbReference type="EMBL" id="JAPEVG010000012">
    <property type="protein sequence ID" value="KAJ8496703.1"/>
    <property type="molecule type" value="Genomic_DNA"/>
</dbReference>
<feature type="region of interest" description="Disordered" evidence="1">
    <location>
        <begin position="487"/>
        <end position="507"/>
    </location>
</feature>
<dbReference type="Proteomes" id="UP001215151">
    <property type="component" value="Unassembled WGS sequence"/>
</dbReference>
<proteinExistence type="predicted"/>